<feature type="domain" description="TRNA-binding" evidence="17">
    <location>
        <begin position="37"/>
        <end position="151"/>
    </location>
</feature>
<organism evidence="20 21">
    <name type="scientific">Candidatus Onthousia excrementipullorum</name>
    <dbReference type="NCBI Taxonomy" id="2840884"/>
    <lineage>
        <taxon>Bacteria</taxon>
        <taxon>Bacillati</taxon>
        <taxon>Bacillota</taxon>
        <taxon>Bacilli</taxon>
        <taxon>Candidatus Onthousia</taxon>
    </lineage>
</organism>
<dbReference type="InterPro" id="IPR012340">
    <property type="entry name" value="NA-bd_OB-fold"/>
</dbReference>
<dbReference type="InterPro" id="IPR004532">
    <property type="entry name" value="Phe-tRNA-ligase_IIc_bsu_bact"/>
</dbReference>
<evidence type="ECO:0000259" key="19">
    <source>
        <dbReference type="PROSITE" id="PS51483"/>
    </source>
</evidence>
<dbReference type="Gene3D" id="2.40.50.140">
    <property type="entry name" value="Nucleic acid-binding proteins"/>
    <property type="match status" value="1"/>
</dbReference>
<dbReference type="InterPro" id="IPR005121">
    <property type="entry name" value="Fdx_antiC-bd"/>
</dbReference>
<evidence type="ECO:0000256" key="7">
    <source>
        <dbReference type="ARBA" id="ARBA00022723"/>
    </source>
</evidence>
<dbReference type="Pfam" id="PF03484">
    <property type="entry name" value="B5"/>
    <property type="match status" value="1"/>
</dbReference>
<dbReference type="Pfam" id="PF17759">
    <property type="entry name" value="tRNA_synthFbeta"/>
    <property type="match status" value="1"/>
</dbReference>
<dbReference type="GO" id="GO:0000049">
    <property type="term" value="F:tRNA binding"/>
    <property type="evidence" value="ECO:0007669"/>
    <property type="project" value="UniProtKB-UniRule"/>
</dbReference>
<dbReference type="InterPro" id="IPR002547">
    <property type="entry name" value="tRNA-bd_dom"/>
</dbReference>
<comment type="similarity">
    <text evidence="2 15">Belongs to the phenylalanyl-tRNA synthetase beta subunit family. Type 1 subfamily.</text>
</comment>
<feature type="binding site" evidence="15">
    <location>
        <position position="467"/>
    </location>
    <ligand>
        <name>Mg(2+)</name>
        <dbReference type="ChEBI" id="CHEBI:18420"/>
        <note>shared with alpha subunit</note>
    </ligand>
</feature>
<dbReference type="InterPro" id="IPR045060">
    <property type="entry name" value="Phe-tRNA-ligase_IIc_bsu"/>
</dbReference>
<dbReference type="PROSITE" id="PS51447">
    <property type="entry name" value="FDX_ACB"/>
    <property type="match status" value="1"/>
</dbReference>
<evidence type="ECO:0000256" key="14">
    <source>
        <dbReference type="ARBA" id="ARBA00049255"/>
    </source>
</evidence>
<keyword evidence="7 15" id="KW-0479">Metal-binding</keyword>
<dbReference type="EC" id="6.1.1.20" evidence="15"/>
<comment type="caution">
    <text evidence="20">The sequence shown here is derived from an EMBL/GenBank/DDBJ whole genome shotgun (WGS) entry which is preliminary data.</text>
</comment>
<protein>
    <recommendedName>
        <fullName evidence="15">Phenylalanine--tRNA ligase beta subunit</fullName>
        <ecNumber evidence="15">6.1.1.20</ecNumber>
    </recommendedName>
    <alternativeName>
        <fullName evidence="15">Phenylalanyl-tRNA synthetase beta subunit</fullName>
        <shortName evidence="15">PheRS</shortName>
    </alternativeName>
</protein>
<keyword evidence="13 15" id="KW-0030">Aminoacyl-tRNA synthetase</keyword>
<name>A0A9D1DTJ9_9FIRM</name>
<dbReference type="FunFam" id="3.30.70.380:FF:000001">
    <property type="entry name" value="Phenylalanine--tRNA ligase beta subunit"/>
    <property type="match status" value="1"/>
</dbReference>
<dbReference type="CDD" id="cd02796">
    <property type="entry name" value="tRNA_bind_bactPheRS"/>
    <property type="match status" value="1"/>
</dbReference>
<feature type="binding site" evidence="15">
    <location>
        <position position="468"/>
    </location>
    <ligand>
        <name>Mg(2+)</name>
        <dbReference type="ChEBI" id="CHEBI:18420"/>
        <note>shared with alpha subunit</note>
    </ligand>
</feature>
<dbReference type="GO" id="GO:0140096">
    <property type="term" value="F:catalytic activity, acting on a protein"/>
    <property type="evidence" value="ECO:0007669"/>
    <property type="project" value="UniProtKB-ARBA"/>
</dbReference>
<keyword evidence="4 15" id="KW-0963">Cytoplasm</keyword>
<dbReference type="Gene3D" id="3.30.70.380">
    <property type="entry name" value="Ferrodoxin-fold anticodon-binding domain"/>
    <property type="match status" value="1"/>
</dbReference>
<dbReference type="InterPro" id="IPR045864">
    <property type="entry name" value="aa-tRNA-synth_II/BPL/LPL"/>
</dbReference>
<evidence type="ECO:0000256" key="13">
    <source>
        <dbReference type="ARBA" id="ARBA00023146"/>
    </source>
</evidence>
<evidence type="ECO:0000256" key="11">
    <source>
        <dbReference type="ARBA" id="ARBA00022884"/>
    </source>
</evidence>
<dbReference type="SMART" id="SM00873">
    <property type="entry name" value="B3_4"/>
    <property type="match status" value="1"/>
</dbReference>
<feature type="domain" description="B5" evidence="19">
    <location>
        <begin position="404"/>
        <end position="480"/>
    </location>
</feature>
<reference evidence="20" key="2">
    <citation type="journal article" date="2021" name="PeerJ">
        <title>Extensive microbial diversity within the chicken gut microbiome revealed by metagenomics and culture.</title>
        <authorList>
            <person name="Gilroy R."/>
            <person name="Ravi A."/>
            <person name="Getino M."/>
            <person name="Pursley I."/>
            <person name="Horton D.L."/>
            <person name="Alikhan N.F."/>
            <person name="Baker D."/>
            <person name="Gharbi K."/>
            <person name="Hall N."/>
            <person name="Watson M."/>
            <person name="Adriaenssens E.M."/>
            <person name="Foster-Nyarko E."/>
            <person name="Jarju S."/>
            <person name="Secka A."/>
            <person name="Antonio M."/>
            <person name="Oren A."/>
            <person name="Chaudhuri R.R."/>
            <person name="La Ragione R."/>
            <person name="Hildebrand F."/>
            <person name="Pallen M.J."/>
        </authorList>
    </citation>
    <scope>NUCLEOTIDE SEQUENCE</scope>
    <source>
        <strain evidence="20">CHK184-20233</strain>
    </source>
</reference>
<dbReference type="GO" id="GO:0016740">
    <property type="term" value="F:transferase activity"/>
    <property type="evidence" value="ECO:0007669"/>
    <property type="project" value="UniProtKB-ARBA"/>
</dbReference>
<dbReference type="Proteomes" id="UP000824232">
    <property type="component" value="Unassembled WGS sequence"/>
</dbReference>
<dbReference type="SUPFAM" id="SSF46955">
    <property type="entry name" value="Putative DNA-binding domain"/>
    <property type="match status" value="1"/>
</dbReference>
<dbReference type="GO" id="GO:0005524">
    <property type="term" value="F:ATP binding"/>
    <property type="evidence" value="ECO:0007669"/>
    <property type="project" value="UniProtKB-UniRule"/>
</dbReference>
<dbReference type="InterPro" id="IPR036690">
    <property type="entry name" value="Fdx_antiC-bd_sf"/>
</dbReference>
<dbReference type="FunFam" id="2.40.50.140:FF:000045">
    <property type="entry name" value="Phenylalanine--tRNA ligase beta subunit"/>
    <property type="match status" value="1"/>
</dbReference>
<evidence type="ECO:0000256" key="10">
    <source>
        <dbReference type="ARBA" id="ARBA00022842"/>
    </source>
</evidence>
<dbReference type="SUPFAM" id="SSF54991">
    <property type="entry name" value="Anticodon-binding domain of PheRS"/>
    <property type="match status" value="1"/>
</dbReference>
<dbReference type="InterPro" id="IPR009061">
    <property type="entry name" value="DNA-bd_dom_put_sf"/>
</dbReference>
<dbReference type="SMART" id="SM00874">
    <property type="entry name" value="B5"/>
    <property type="match status" value="1"/>
</dbReference>
<evidence type="ECO:0000313" key="20">
    <source>
        <dbReference type="EMBL" id="HIR58782.1"/>
    </source>
</evidence>
<dbReference type="Pfam" id="PF01588">
    <property type="entry name" value="tRNA_bind"/>
    <property type="match status" value="1"/>
</dbReference>
<keyword evidence="11 16" id="KW-0694">RNA-binding</keyword>
<dbReference type="SUPFAM" id="SSF56037">
    <property type="entry name" value="PheT/TilS domain"/>
    <property type="match status" value="1"/>
</dbReference>
<dbReference type="Pfam" id="PF03147">
    <property type="entry name" value="FDX-ACB"/>
    <property type="match status" value="1"/>
</dbReference>
<feature type="domain" description="FDX-ACB" evidence="18">
    <location>
        <begin position="695"/>
        <end position="786"/>
    </location>
</feature>
<dbReference type="SUPFAM" id="SSF55681">
    <property type="entry name" value="Class II aaRS and biotin synthetases"/>
    <property type="match status" value="1"/>
</dbReference>
<evidence type="ECO:0000256" key="3">
    <source>
        <dbReference type="ARBA" id="ARBA00011209"/>
    </source>
</evidence>
<keyword evidence="6 15" id="KW-0436">Ligase</keyword>
<feature type="binding site" evidence="15">
    <location>
        <position position="457"/>
    </location>
    <ligand>
        <name>Mg(2+)</name>
        <dbReference type="ChEBI" id="CHEBI:18420"/>
        <note>shared with alpha subunit</note>
    </ligand>
</feature>
<evidence type="ECO:0000256" key="9">
    <source>
        <dbReference type="ARBA" id="ARBA00022840"/>
    </source>
</evidence>
<dbReference type="Gene3D" id="3.30.56.10">
    <property type="match status" value="2"/>
</dbReference>
<evidence type="ECO:0000256" key="15">
    <source>
        <dbReference type="HAMAP-Rule" id="MF_00283"/>
    </source>
</evidence>
<dbReference type="Pfam" id="PF03483">
    <property type="entry name" value="B3_4"/>
    <property type="match status" value="1"/>
</dbReference>
<evidence type="ECO:0000256" key="2">
    <source>
        <dbReference type="ARBA" id="ARBA00008653"/>
    </source>
</evidence>
<dbReference type="SUPFAM" id="SSF50249">
    <property type="entry name" value="Nucleic acid-binding proteins"/>
    <property type="match status" value="1"/>
</dbReference>
<dbReference type="HAMAP" id="MF_00283">
    <property type="entry name" value="Phe_tRNA_synth_beta1"/>
    <property type="match status" value="1"/>
</dbReference>
<keyword evidence="5 16" id="KW-0820">tRNA-binding</keyword>
<dbReference type="PROSITE" id="PS51483">
    <property type="entry name" value="B5"/>
    <property type="match status" value="1"/>
</dbReference>
<gene>
    <name evidence="15" type="primary">pheT</name>
    <name evidence="20" type="ORF">IAB38_01910</name>
</gene>
<dbReference type="AlphaFoldDB" id="A0A9D1DTJ9"/>
<reference evidence="20" key="1">
    <citation type="submission" date="2020-10" db="EMBL/GenBank/DDBJ databases">
        <authorList>
            <person name="Gilroy R."/>
        </authorList>
    </citation>
    <scope>NUCLEOTIDE SEQUENCE</scope>
    <source>
        <strain evidence="20">CHK184-20233</strain>
    </source>
</reference>
<evidence type="ECO:0000313" key="21">
    <source>
        <dbReference type="Proteomes" id="UP000824232"/>
    </source>
</evidence>
<dbReference type="GO" id="GO:0006432">
    <property type="term" value="P:phenylalanyl-tRNA aminoacylation"/>
    <property type="evidence" value="ECO:0007669"/>
    <property type="project" value="UniProtKB-UniRule"/>
</dbReference>
<dbReference type="InterPro" id="IPR005147">
    <property type="entry name" value="tRNA_synthase_B5-dom"/>
</dbReference>
<evidence type="ECO:0000256" key="1">
    <source>
        <dbReference type="ARBA" id="ARBA00004496"/>
    </source>
</evidence>
<evidence type="ECO:0000256" key="8">
    <source>
        <dbReference type="ARBA" id="ARBA00022741"/>
    </source>
</evidence>
<feature type="binding site" evidence="15">
    <location>
        <position position="464"/>
    </location>
    <ligand>
        <name>Mg(2+)</name>
        <dbReference type="ChEBI" id="CHEBI:18420"/>
        <note>shared with alpha subunit</note>
    </ligand>
</feature>
<dbReference type="GO" id="GO:0009328">
    <property type="term" value="C:phenylalanine-tRNA ligase complex"/>
    <property type="evidence" value="ECO:0007669"/>
    <property type="project" value="TreeGrafter"/>
</dbReference>
<keyword evidence="8 15" id="KW-0547">Nucleotide-binding</keyword>
<keyword evidence="12 15" id="KW-0648">Protein biosynthesis</keyword>
<dbReference type="FunFam" id="3.50.40.10:FF:000001">
    <property type="entry name" value="Phenylalanine--tRNA ligase beta subunit"/>
    <property type="match status" value="1"/>
</dbReference>
<dbReference type="GO" id="GO:0004826">
    <property type="term" value="F:phenylalanine-tRNA ligase activity"/>
    <property type="evidence" value="ECO:0007669"/>
    <property type="project" value="UniProtKB-UniRule"/>
</dbReference>
<keyword evidence="9 15" id="KW-0067">ATP-binding</keyword>
<dbReference type="InterPro" id="IPR005146">
    <property type="entry name" value="B3/B4_tRNA-bd"/>
</dbReference>
<dbReference type="PROSITE" id="PS50886">
    <property type="entry name" value="TRBD"/>
    <property type="match status" value="1"/>
</dbReference>
<dbReference type="InterPro" id="IPR041616">
    <property type="entry name" value="PheRS_beta_core"/>
</dbReference>
<comment type="catalytic activity">
    <reaction evidence="14 15">
        <text>tRNA(Phe) + L-phenylalanine + ATP = L-phenylalanyl-tRNA(Phe) + AMP + diphosphate + H(+)</text>
        <dbReference type="Rhea" id="RHEA:19413"/>
        <dbReference type="Rhea" id="RHEA-COMP:9668"/>
        <dbReference type="Rhea" id="RHEA-COMP:9699"/>
        <dbReference type="ChEBI" id="CHEBI:15378"/>
        <dbReference type="ChEBI" id="CHEBI:30616"/>
        <dbReference type="ChEBI" id="CHEBI:33019"/>
        <dbReference type="ChEBI" id="CHEBI:58095"/>
        <dbReference type="ChEBI" id="CHEBI:78442"/>
        <dbReference type="ChEBI" id="CHEBI:78531"/>
        <dbReference type="ChEBI" id="CHEBI:456215"/>
        <dbReference type="EC" id="6.1.1.20"/>
    </reaction>
</comment>
<dbReference type="InterPro" id="IPR033714">
    <property type="entry name" value="tRNA_bind_bactPheRS"/>
</dbReference>
<evidence type="ECO:0000256" key="4">
    <source>
        <dbReference type="ARBA" id="ARBA00022490"/>
    </source>
</evidence>
<comment type="subunit">
    <text evidence="3 15">Tetramer of two alpha and two beta subunits.</text>
</comment>
<sequence>MINLEWVKDYIDISDQDLEKLAVKITEAGINVEKVITNKIDNLVIGEVKSCVDHPDSDHLHLCMVDVGKDELQQIVCGAPNVREGLKVIVALPGAVLPGDFAIKASKIRGVESNGMICALYELGLEEKNDETYAKGIEELKDNAPVGKDPLVYLGLEDTLYELDIHKHRNNDCYYHIGFAYEISAILNRKVTLPDLSYSEDKDNINNHFKLEVETTKCPYYLAKMVTNVEIKESPDFIKRRLLSVGMRPINNVVDISNYVMLEFGQPLHFFDKDTLGDKILVRDAKEGEEITTLDDKERILRNSDIIITDGEKPVCIAGVMGGANTEVEPTTKNILIEAAIFDPVSIRYTASHLDLRSEASIRYGKGLSYEYTNYALDRACHLLEKYANATVLSGIVKHDKIDKTPKVVEFYPIDVDKMLGIKIDEDIMKHELERLDFPYTIKDGKFRVTIPSRRLDIESNVNDIAEEIGRLYGYQNIKGTLPKIEVKKGEYIGDVKYRKVISKRLRSLGLNEVKTYTLVSPSMAASFDYEEKERITLPNPMSIDKSVIRTSLIPSLLNTYNYNKARKVEDINIYEIAKTYDKSYNEESKIAFLMKGNYVTNPWKGSMKVDFYLMKGIVESILDYLGFKNRYSFVKSNVKDLHPGVSADILLDRKRIGIMGRVHPKTCKDEVYVCELSLNALMTKVKPLKYKEASKYPTIVKDVAFIVPKSMSSSEVETVIKKAGGRLLSEINVFDVYEKLDNDKKSIAYNLTFMDSNRTLTDEEVMNVFDNVINKVTTSLNVELRDK</sequence>
<accession>A0A9D1DTJ9</accession>
<dbReference type="PANTHER" id="PTHR10947:SF0">
    <property type="entry name" value="PHENYLALANINE--TRNA LIGASE BETA SUBUNIT"/>
    <property type="match status" value="1"/>
</dbReference>
<keyword evidence="10 15" id="KW-0460">Magnesium</keyword>
<dbReference type="NCBIfam" id="TIGR00472">
    <property type="entry name" value="pheT_bact"/>
    <property type="match status" value="1"/>
</dbReference>
<evidence type="ECO:0000256" key="16">
    <source>
        <dbReference type="PROSITE-ProRule" id="PRU00209"/>
    </source>
</evidence>
<dbReference type="PANTHER" id="PTHR10947">
    <property type="entry name" value="PHENYLALANYL-TRNA SYNTHETASE BETA CHAIN AND LEUCINE-RICH REPEAT-CONTAINING PROTEIN 47"/>
    <property type="match status" value="1"/>
</dbReference>
<evidence type="ECO:0000259" key="17">
    <source>
        <dbReference type="PROSITE" id="PS50886"/>
    </source>
</evidence>
<proteinExistence type="inferred from homology"/>
<dbReference type="GO" id="GO:0000287">
    <property type="term" value="F:magnesium ion binding"/>
    <property type="evidence" value="ECO:0007669"/>
    <property type="project" value="UniProtKB-UniRule"/>
</dbReference>
<evidence type="ECO:0000256" key="12">
    <source>
        <dbReference type="ARBA" id="ARBA00022917"/>
    </source>
</evidence>
<dbReference type="Gene3D" id="3.50.40.10">
    <property type="entry name" value="Phenylalanyl-trna Synthetase, Chain B, domain 3"/>
    <property type="match status" value="1"/>
</dbReference>
<comment type="cofactor">
    <cofactor evidence="15">
        <name>Mg(2+)</name>
        <dbReference type="ChEBI" id="CHEBI:18420"/>
    </cofactor>
    <text evidence="15">Binds 2 magnesium ions per tetramer.</text>
</comment>
<dbReference type="EMBL" id="DVHC01000022">
    <property type="protein sequence ID" value="HIR58782.1"/>
    <property type="molecule type" value="Genomic_DNA"/>
</dbReference>
<comment type="subcellular location">
    <subcellularLocation>
        <location evidence="1 15">Cytoplasm</location>
    </subcellularLocation>
</comment>
<dbReference type="CDD" id="cd00769">
    <property type="entry name" value="PheRS_beta_core"/>
    <property type="match status" value="1"/>
</dbReference>
<dbReference type="SMART" id="SM00896">
    <property type="entry name" value="FDX-ACB"/>
    <property type="match status" value="1"/>
</dbReference>
<evidence type="ECO:0000259" key="18">
    <source>
        <dbReference type="PROSITE" id="PS51447"/>
    </source>
</evidence>
<dbReference type="NCBIfam" id="NF045760">
    <property type="entry name" value="YtpR"/>
    <property type="match status" value="1"/>
</dbReference>
<dbReference type="InterPro" id="IPR020825">
    <property type="entry name" value="Phe-tRNA_synthase-like_B3/B4"/>
</dbReference>
<dbReference type="Gene3D" id="3.30.930.10">
    <property type="entry name" value="Bira Bifunctional Protein, Domain 2"/>
    <property type="match status" value="1"/>
</dbReference>
<evidence type="ECO:0000256" key="5">
    <source>
        <dbReference type="ARBA" id="ARBA00022555"/>
    </source>
</evidence>
<evidence type="ECO:0000256" key="6">
    <source>
        <dbReference type="ARBA" id="ARBA00022598"/>
    </source>
</evidence>